<reference evidence="2 3" key="1">
    <citation type="submission" date="2020-06" db="EMBL/GenBank/DDBJ databases">
        <title>Transcriptomic and genomic resources for Thalictrum thalictroides and T. hernandezii: Facilitating candidate gene discovery in an emerging model plant lineage.</title>
        <authorList>
            <person name="Arias T."/>
            <person name="Riano-Pachon D.M."/>
            <person name="Di Stilio V.S."/>
        </authorList>
    </citation>
    <scope>NUCLEOTIDE SEQUENCE [LARGE SCALE GENOMIC DNA]</scope>
    <source>
        <strain evidence="3">cv. WT478/WT964</strain>
        <tissue evidence="2">Leaves</tissue>
    </source>
</reference>
<gene>
    <name evidence="2" type="ORF">FRX31_003766</name>
</gene>
<evidence type="ECO:0000313" key="2">
    <source>
        <dbReference type="EMBL" id="KAF5206650.1"/>
    </source>
</evidence>
<sequence>MASNSGSSSDALPLLGPITHFLNVKLDRTNYLLWRSQFIPILHVHDLLDFVDGTNTCPPECVPSTDGETIVSNPAFSSWMKRDQLLLSWLIS</sequence>
<dbReference type="Pfam" id="PF14244">
    <property type="entry name" value="Retrotran_gag_3"/>
    <property type="match status" value="1"/>
</dbReference>
<feature type="domain" description="Retrotransposon Copia-like N-terminal" evidence="1">
    <location>
        <begin position="21"/>
        <end position="58"/>
    </location>
</feature>
<dbReference type="Proteomes" id="UP000554482">
    <property type="component" value="Unassembled WGS sequence"/>
</dbReference>
<comment type="caution">
    <text evidence="2">The sequence shown here is derived from an EMBL/GenBank/DDBJ whole genome shotgun (WGS) entry which is preliminary data.</text>
</comment>
<protein>
    <recommendedName>
        <fullName evidence="1">Retrotransposon Copia-like N-terminal domain-containing protein</fullName>
    </recommendedName>
</protein>
<accession>A0A7J6XDY8</accession>
<evidence type="ECO:0000259" key="1">
    <source>
        <dbReference type="Pfam" id="PF14244"/>
    </source>
</evidence>
<keyword evidence="3" id="KW-1185">Reference proteome</keyword>
<organism evidence="2 3">
    <name type="scientific">Thalictrum thalictroides</name>
    <name type="common">Rue-anemone</name>
    <name type="synonym">Anemone thalictroides</name>
    <dbReference type="NCBI Taxonomy" id="46969"/>
    <lineage>
        <taxon>Eukaryota</taxon>
        <taxon>Viridiplantae</taxon>
        <taxon>Streptophyta</taxon>
        <taxon>Embryophyta</taxon>
        <taxon>Tracheophyta</taxon>
        <taxon>Spermatophyta</taxon>
        <taxon>Magnoliopsida</taxon>
        <taxon>Ranunculales</taxon>
        <taxon>Ranunculaceae</taxon>
        <taxon>Thalictroideae</taxon>
        <taxon>Thalictrum</taxon>
    </lineage>
</organism>
<dbReference type="OrthoDB" id="1845088at2759"/>
<dbReference type="PANTHER" id="PTHR47481:SF22">
    <property type="entry name" value="RETROTRANSPOSON GAG DOMAIN-CONTAINING PROTEIN"/>
    <property type="match status" value="1"/>
</dbReference>
<dbReference type="PANTHER" id="PTHR47481">
    <property type="match status" value="1"/>
</dbReference>
<name>A0A7J6XDY8_THATH</name>
<dbReference type="AlphaFoldDB" id="A0A7J6XDY8"/>
<evidence type="ECO:0000313" key="3">
    <source>
        <dbReference type="Proteomes" id="UP000554482"/>
    </source>
</evidence>
<proteinExistence type="predicted"/>
<dbReference type="EMBL" id="JABWDY010002449">
    <property type="protein sequence ID" value="KAF5206650.1"/>
    <property type="molecule type" value="Genomic_DNA"/>
</dbReference>
<dbReference type="InterPro" id="IPR029472">
    <property type="entry name" value="Copia-like_N"/>
</dbReference>